<feature type="region of interest" description="Disordered" evidence="1">
    <location>
        <begin position="164"/>
        <end position="187"/>
    </location>
</feature>
<dbReference type="AlphaFoldDB" id="A0AAD7DEX7"/>
<evidence type="ECO:0000256" key="1">
    <source>
        <dbReference type="SAM" id="MobiDB-lite"/>
    </source>
</evidence>
<protein>
    <submittedName>
        <fullName evidence="2">Uncharacterized protein</fullName>
    </submittedName>
</protein>
<reference evidence="2" key="1">
    <citation type="submission" date="2023-03" db="EMBL/GenBank/DDBJ databases">
        <title>Massive genome expansion in bonnet fungi (Mycena s.s.) driven by repeated elements and novel gene families across ecological guilds.</title>
        <authorList>
            <consortium name="Lawrence Berkeley National Laboratory"/>
            <person name="Harder C.B."/>
            <person name="Miyauchi S."/>
            <person name="Viragh M."/>
            <person name="Kuo A."/>
            <person name="Thoen E."/>
            <person name="Andreopoulos B."/>
            <person name="Lu D."/>
            <person name="Skrede I."/>
            <person name="Drula E."/>
            <person name="Henrissat B."/>
            <person name="Morin E."/>
            <person name="Kohler A."/>
            <person name="Barry K."/>
            <person name="LaButti K."/>
            <person name="Morin E."/>
            <person name="Salamov A."/>
            <person name="Lipzen A."/>
            <person name="Mereny Z."/>
            <person name="Hegedus B."/>
            <person name="Baldrian P."/>
            <person name="Stursova M."/>
            <person name="Weitz H."/>
            <person name="Taylor A."/>
            <person name="Grigoriev I.V."/>
            <person name="Nagy L.G."/>
            <person name="Martin F."/>
            <person name="Kauserud H."/>
        </authorList>
    </citation>
    <scope>NUCLEOTIDE SEQUENCE</scope>
    <source>
        <strain evidence="2">CBHHK067</strain>
    </source>
</reference>
<proteinExistence type="predicted"/>
<gene>
    <name evidence="2" type="ORF">B0H17DRAFT_1134891</name>
</gene>
<keyword evidence="3" id="KW-1185">Reference proteome</keyword>
<organism evidence="2 3">
    <name type="scientific">Mycena rosella</name>
    <name type="common">Pink bonnet</name>
    <name type="synonym">Agaricus rosellus</name>
    <dbReference type="NCBI Taxonomy" id="1033263"/>
    <lineage>
        <taxon>Eukaryota</taxon>
        <taxon>Fungi</taxon>
        <taxon>Dikarya</taxon>
        <taxon>Basidiomycota</taxon>
        <taxon>Agaricomycotina</taxon>
        <taxon>Agaricomycetes</taxon>
        <taxon>Agaricomycetidae</taxon>
        <taxon>Agaricales</taxon>
        <taxon>Marasmiineae</taxon>
        <taxon>Mycenaceae</taxon>
        <taxon>Mycena</taxon>
    </lineage>
</organism>
<feature type="region of interest" description="Disordered" evidence="1">
    <location>
        <begin position="116"/>
        <end position="136"/>
    </location>
</feature>
<dbReference type="Proteomes" id="UP001221757">
    <property type="component" value="Unassembled WGS sequence"/>
</dbReference>
<comment type="caution">
    <text evidence="2">The sequence shown here is derived from an EMBL/GenBank/DDBJ whole genome shotgun (WGS) entry which is preliminary data.</text>
</comment>
<name>A0AAD7DEX7_MYCRO</name>
<evidence type="ECO:0000313" key="2">
    <source>
        <dbReference type="EMBL" id="KAJ7689559.1"/>
    </source>
</evidence>
<dbReference type="EMBL" id="JARKIE010000071">
    <property type="protein sequence ID" value="KAJ7689559.1"/>
    <property type="molecule type" value="Genomic_DNA"/>
</dbReference>
<accession>A0AAD7DEX7</accession>
<sequence>MKGWYTGGFTAAAPFPLLIYKDRGGTSVVSKPLEGVSTPKECAIPSGARSVRAASRVLSHPSADSTWSSLGVPAVCVFIVGGRNRGMWRAGEGVEKGERGAEREDELDEPLRASIVKNDGPGRHGRRGRWGPRLGRERRPLHAPALRTSTLTSAVYPHPHRTRRRLGSQLLQVVAQAGSGDERKRRR</sequence>
<evidence type="ECO:0000313" key="3">
    <source>
        <dbReference type="Proteomes" id="UP001221757"/>
    </source>
</evidence>